<evidence type="ECO:0000256" key="1">
    <source>
        <dbReference type="ARBA" id="ARBA00009995"/>
    </source>
</evidence>
<gene>
    <name evidence="6" type="primary">LOC128200648</name>
</gene>
<evidence type="ECO:0000256" key="4">
    <source>
        <dbReference type="SAM" id="Phobius"/>
    </source>
</evidence>
<comment type="similarity">
    <text evidence="1">Belongs to the UDP-glycosyltransferase family.</text>
</comment>
<dbReference type="Pfam" id="PF00201">
    <property type="entry name" value="UDPGT"/>
    <property type="match status" value="1"/>
</dbReference>
<evidence type="ECO:0000313" key="5">
    <source>
        <dbReference type="Proteomes" id="UP001652740"/>
    </source>
</evidence>
<dbReference type="PANTHER" id="PTHR48043:SF114">
    <property type="entry name" value="IP04436P-RELATED"/>
    <property type="match status" value="1"/>
</dbReference>
<dbReference type="Gene3D" id="3.40.50.2000">
    <property type="entry name" value="Glycogen Phosphorylase B"/>
    <property type="match status" value="1"/>
</dbReference>
<dbReference type="RefSeq" id="XP_052750692.1">
    <property type="nucleotide sequence ID" value="XM_052894732.1"/>
</dbReference>
<protein>
    <submittedName>
        <fullName evidence="6">UDP-glucosyltransferase 2-like</fullName>
    </submittedName>
</protein>
<evidence type="ECO:0000313" key="6">
    <source>
        <dbReference type="RefSeq" id="XP_052750692.1"/>
    </source>
</evidence>
<reference evidence="6" key="1">
    <citation type="submission" date="2025-08" db="UniProtKB">
        <authorList>
            <consortium name="RefSeq"/>
        </authorList>
    </citation>
    <scope>IDENTIFICATION</scope>
    <source>
        <tissue evidence="6">Whole larvae</tissue>
    </source>
</reference>
<keyword evidence="4" id="KW-0812">Transmembrane</keyword>
<evidence type="ECO:0000256" key="2">
    <source>
        <dbReference type="ARBA" id="ARBA00022676"/>
    </source>
</evidence>
<dbReference type="InterPro" id="IPR002213">
    <property type="entry name" value="UDP_glucos_trans"/>
</dbReference>
<dbReference type="PANTHER" id="PTHR48043">
    <property type="entry name" value="EG:EG0003.4 PROTEIN-RELATED"/>
    <property type="match status" value="1"/>
</dbReference>
<dbReference type="InterPro" id="IPR050271">
    <property type="entry name" value="UDP-glycosyltransferase"/>
</dbReference>
<feature type="transmembrane region" description="Helical" evidence="4">
    <location>
        <begin position="475"/>
        <end position="497"/>
    </location>
</feature>
<evidence type="ECO:0000256" key="3">
    <source>
        <dbReference type="ARBA" id="ARBA00022679"/>
    </source>
</evidence>
<dbReference type="SUPFAM" id="SSF53756">
    <property type="entry name" value="UDP-Glycosyltransferase/glycogen phosphorylase"/>
    <property type="match status" value="1"/>
</dbReference>
<name>A0ABM3MH76_GALME</name>
<keyword evidence="4" id="KW-0472">Membrane</keyword>
<dbReference type="Proteomes" id="UP001652740">
    <property type="component" value="Unplaced"/>
</dbReference>
<keyword evidence="4" id="KW-1133">Transmembrane helix</keyword>
<dbReference type="CDD" id="cd03784">
    <property type="entry name" value="GT1_Gtf-like"/>
    <property type="match status" value="1"/>
</dbReference>
<keyword evidence="5" id="KW-1185">Reference proteome</keyword>
<keyword evidence="3" id="KW-0808">Transferase</keyword>
<accession>A0ABM3MH76</accession>
<sequence length="512" mass="58838">MEVNTCFTRVLLTIVLFNKVYTLNILGVFPFEGKSHSFVFNPFMLELAKRGHNVTVISHFPQKKPVQNYRDISLAGKSKILVDVFSLYRSYWSIIEISLFLVNSGTANCKLVMADENVQNLWKTQTKFDLVVTEQFNSDCYLGLAHKLKAPVIGITSHKIMPWHMSRFGIVYNPSHTAFTFLEGGTKPTLYQRIERVIFHNYFNILYKYFCQRIDEETLAQYFDDVPPLEELGRDIKLLLVYQNFAMMGSHIFPSNVIEIGGLHVVKPKPLPKDLKKFIEESEHGIVYISFGSMLKAVTMPTDKLQAIIDALSLLPQRVVWKWEDQTLPGNPKNIYISKWIPQNDVLAHPNVMAFYSHCGLLSTTEAINYGVPMVAMPIFGDQPVNAAAVEESGLGYQIQINELSKEKLLAKFKAVLDPTFRENVKRLSKVWHDRPISAMDTAIFWTEFVARNKNITLSAAAANVPYYQYWCLDILSVFVIFILTITFLIKYLLSFFKRNKRHAMNRKSKKE</sequence>
<organism evidence="5 6">
    <name type="scientific">Galleria mellonella</name>
    <name type="common">Greater wax moth</name>
    <dbReference type="NCBI Taxonomy" id="7137"/>
    <lineage>
        <taxon>Eukaryota</taxon>
        <taxon>Metazoa</taxon>
        <taxon>Ecdysozoa</taxon>
        <taxon>Arthropoda</taxon>
        <taxon>Hexapoda</taxon>
        <taxon>Insecta</taxon>
        <taxon>Pterygota</taxon>
        <taxon>Neoptera</taxon>
        <taxon>Endopterygota</taxon>
        <taxon>Lepidoptera</taxon>
        <taxon>Glossata</taxon>
        <taxon>Ditrysia</taxon>
        <taxon>Pyraloidea</taxon>
        <taxon>Pyralidae</taxon>
        <taxon>Galleriinae</taxon>
        <taxon>Galleria</taxon>
    </lineage>
</organism>
<dbReference type="GeneID" id="128200648"/>
<proteinExistence type="inferred from homology"/>
<keyword evidence="2" id="KW-0328">Glycosyltransferase</keyword>